<sequence length="76" mass="8864">MSAKVGAATSLVSCKHLFYFCVFVQDLCNVTNIQVGYKKQNCCEQVPYYGCMFTQYFCWLAVRQGWDCYFSRLQET</sequence>
<dbReference type="AlphaFoldDB" id="A0A8J6BKQ7"/>
<dbReference type="Proteomes" id="UP000770717">
    <property type="component" value="Unassembled WGS sequence"/>
</dbReference>
<accession>A0A8J6BKQ7</accession>
<name>A0A8J6BKQ7_ELECQ</name>
<evidence type="ECO:0000313" key="1">
    <source>
        <dbReference type="EMBL" id="KAG9464688.1"/>
    </source>
</evidence>
<organism evidence="1 2">
    <name type="scientific">Eleutherodactylus coqui</name>
    <name type="common">Puerto Rican coqui</name>
    <dbReference type="NCBI Taxonomy" id="57060"/>
    <lineage>
        <taxon>Eukaryota</taxon>
        <taxon>Metazoa</taxon>
        <taxon>Chordata</taxon>
        <taxon>Craniata</taxon>
        <taxon>Vertebrata</taxon>
        <taxon>Euteleostomi</taxon>
        <taxon>Amphibia</taxon>
        <taxon>Batrachia</taxon>
        <taxon>Anura</taxon>
        <taxon>Neobatrachia</taxon>
        <taxon>Hyloidea</taxon>
        <taxon>Eleutherodactylidae</taxon>
        <taxon>Eleutherodactylinae</taxon>
        <taxon>Eleutherodactylus</taxon>
        <taxon>Eleutherodactylus</taxon>
    </lineage>
</organism>
<gene>
    <name evidence="1" type="ORF">GDO78_019547</name>
</gene>
<evidence type="ECO:0000313" key="2">
    <source>
        <dbReference type="Proteomes" id="UP000770717"/>
    </source>
</evidence>
<reference evidence="1" key="1">
    <citation type="thesis" date="2020" institute="ProQuest LLC" country="789 East Eisenhower Parkway, Ann Arbor, MI, USA">
        <title>Comparative Genomics and Chromosome Evolution.</title>
        <authorList>
            <person name="Mudd A.B."/>
        </authorList>
    </citation>
    <scope>NUCLEOTIDE SEQUENCE</scope>
    <source>
        <strain evidence="1">HN-11 Male</strain>
        <tissue evidence="1">Kidney and liver</tissue>
    </source>
</reference>
<keyword evidence="2" id="KW-1185">Reference proteome</keyword>
<protein>
    <submittedName>
        <fullName evidence="1">Uncharacterized protein</fullName>
    </submittedName>
</protein>
<comment type="caution">
    <text evidence="1">The sequence shown here is derived from an EMBL/GenBank/DDBJ whole genome shotgun (WGS) entry which is preliminary data.</text>
</comment>
<dbReference type="EMBL" id="WNTK01004046">
    <property type="protein sequence ID" value="KAG9464688.1"/>
    <property type="molecule type" value="Genomic_DNA"/>
</dbReference>
<proteinExistence type="predicted"/>